<dbReference type="Proteomes" id="UP001221142">
    <property type="component" value="Unassembled WGS sequence"/>
</dbReference>
<name>A0AAD7C0T9_9AGAR</name>
<feature type="compositionally biased region" description="Low complexity" evidence="1">
    <location>
        <begin position="124"/>
        <end position="140"/>
    </location>
</feature>
<dbReference type="AlphaFoldDB" id="A0AAD7C0T9"/>
<evidence type="ECO:0000259" key="2">
    <source>
        <dbReference type="Pfam" id="PF20415"/>
    </source>
</evidence>
<protein>
    <recommendedName>
        <fullName evidence="2">DUF6699 domain-containing protein</fullName>
    </recommendedName>
</protein>
<dbReference type="InterPro" id="IPR046522">
    <property type="entry name" value="DUF6699"/>
</dbReference>
<organism evidence="3 4">
    <name type="scientific">Roridomyces roridus</name>
    <dbReference type="NCBI Taxonomy" id="1738132"/>
    <lineage>
        <taxon>Eukaryota</taxon>
        <taxon>Fungi</taxon>
        <taxon>Dikarya</taxon>
        <taxon>Basidiomycota</taxon>
        <taxon>Agaricomycotina</taxon>
        <taxon>Agaricomycetes</taxon>
        <taxon>Agaricomycetidae</taxon>
        <taxon>Agaricales</taxon>
        <taxon>Marasmiineae</taxon>
        <taxon>Mycenaceae</taxon>
        <taxon>Roridomyces</taxon>
    </lineage>
</organism>
<evidence type="ECO:0000313" key="3">
    <source>
        <dbReference type="EMBL" id="KAJ7636409.1"/>
    </source>
</evidence>
<sequence>MTAPFVYLPLPQVSPTLPYNPYYAAPQNTISPFVPPSSRFQASPYLVQPATAASPISSPGDFNPRSVLWPEGAFEAAYTTPSPRLTTFWQGIPVSCLRLPPTPRLSTTAPTQVATVPVPPLDLPPATTAPTQTPSASSAPEQIHPRLAGTAPSSTFFYDLSYSRFLPQRIFHPLPPPHPPQYAMLSSRDFNEPAFHPPRTKLRLLFSRLPFWPVDLALPEAMPEHVNIPISVGDVLVALHHALHARISATDYWTLGETDRRAVRDAFAQRCRAEAVRSGVPPTQLYDVEKREKAQGLRKVDFLCGKTVFTGLVKA</sequence>
<gene>
    <name evidence="3" type="ORF">FB45DRAFT_788608</name>
</gene>
<keyword evidence="4" id="KW-1185">Reference proteome</keyword>
<dbReference type="Pfam" id="PF20415">
    <property type="entry name" value="DUF6699"/>
    <property type="match status" value="1"/>
</dbReference>
<comment type="caution">
    <text evidence="3">The sequence shown here is derived from an EMBL/GenBank/DDBJ whole genome shotgun (WGS) entry which is preliminary data.</text>
</comment>
<evidence type="ECO:0000313" key="4">
    <source>
        <dbReference type="Proteomes" id="UP001221142"/>
    </source>
</evidence>
<feature type="domain" description="DUF6699" evidence="2">
    <location>
        <begin position="178"/>
        <end position="313"/>
    </location>
</feature>
<proteinExistence type="predicted"/>
<evidence type="ECO:0000256" key="1">
    <source>
        <dbReference type="SAM" id="MobiDB-lite"/>
    </source>
</evidence>
<reference evidence="3" key="1">
    <citation type="submission" date="2023-03" db="EMBL/GenBank/DDBJ databases">
        <title>Massive genome expansion in bonnet fungi (Mycena s.s.) driven by repeated elements and novel gene families across ecological guilds.</title>
        <authorList>
            <consortium name="Lawrence Berkeley National Laboratory"/>
            <person name="Harder C.B."/>
            <person name="Miyauchi S."/>
            <person name="Viragh M."/>
            <person name="Kuo A."/>
            <person name="Thoen E."/>
            <person name="Andreopoulos B."/>
            <person name="Lu D."/>
            <person name="Skrede I."/>
            <person name="Drula E."/>
            <person name="Henrissat B."/>
            <person name="Morin E."/>
            <person name="Kohler A."/>
            <person name="Barry K."/>
            <person name="LaButti K."/>
            <person name="Morin E."/>
            <person name="Salamov A."/>
            <person name="Lipzen A."/>
            <person name="Mereny Z."/>
            <person name="Hegedus B."/>
            <person name="Baldrian P."/>
            <person name="Stursova M."/>
            <person name="Weitz H."/>
            <person name="Taylor A."/>
            <person name="Grigoriev I.V."/>
            <person name="Nagy L.G."/>
            <person name="Martin F."/>
            <person name="Kauserud H."/>
        </authorList>
    </citation>
    <scope>NUCLEOTIDE SEQUENCE</scope>
    <source>
        <strain evidence="3">9284</strain>
    </source>
</reference>
<dbReference type="EMBL" id="JARKIF010000006">
    <property type="protein sequence ID" value="KAJ7636409.1"/>
    <property type="molecule type" value="Genomic_DNA"/>
</dbReference>
<feature type="non-terminal residue" evidence="3">
    <location>
        <position position="315"/>
    </location>
</feature>
<accession>A0AAD7C0T9</accession>
<feature type="region of interest" description="Disordered" evidence="1">
    <location>
        <begin position="108"/>
        <end position="141"/>
    </location>
</feature>